<evidence type="ECO:0000313" key="5">
    <source>
        <dbReference type="EMBL" id="KRR12780.1"/>
    </source>
</evidence>
<dbReference type="GO" id="GO:0042597">
    <property type="term" value="C:periplasmic space"/>
    <property type="evidence" value="ECO:0007669"/>
    <property type="project" value="UniProtKB-SubCell"/>
</dbReference>
<protein>
    <recommendedName>
        <fullName evidence="7">SsuA/THI5-like domain-containing protein</fullName>
    </recommendedName>
</protein>
<reference evidence="5 6" key="1">
    <citation type="submission" date="2014-03" db="EMBL/GenBank/DDBJ databases">
        <title>Bradyrhizobium valentinum sp. nov., isolated from effective nodules of Lupinus mariae-josephae, a lupine endemic of basic-lime soils in Eastern Spain.</title>
        <authorList>
            <person name="Duran D."/>
            <person name="Rey L."/>
            <person name="Navarro A."/>
            <person name="Busquets A."/>
            <person name="Imperial J."/>
            <person name="Ruiz-Argueso T."/>
        </authorList>
    </citation>
    <scope>NUCLEOTIDE SEQUENCE [LARGE SCALE GENOMIC DNA]</scope>
    <source>
        <strain evidence="5 6">LmjM3</strain>
    </source>
</reference>
<dbReference type="EMBL" id="LLXX01000025">
    <property type="protein sequence ID" value="KRR12780.1"/>
    <property type="molecule type" value="Genomic_DNA"/>
</dbReference>
<dbReference type="InterPro" id="IPR006311">
    <property type="entry name" value="TAT_signal"/>
</dbReference>
<evidence type="ECO:0000313" key="6">
    <source>
        <dbReference type="Proteomes" id="UP000051913"/>
    </source>
</evidence>
<dbReference type="SUPFAM" id="SSF53850">
    <property type="entry name" value="Periplasmic binding protein-like II"/>
    <property type="match status" value="1"/>
</dbReference>
<gene>
    <name evidence="5" type="ORF">CP49_08975</name>
</gene>
<keyword evidence="3 4" id="KW-0732">Signal</keyword>
<evidence type="ECO:0000256" key="1">
    <source>
        <dbReference type="ARBA" id="ARBA00004418"/>
    </source>
</evidence>
<evidence type="ECO:0000256" key="2">
    <source>
        <dbReference type="ARBA" id="ARBA00010742"/>
    </source>
</evidence>
<keyword evidence="6" id="KW-1185">Reference proteome</keyword>
<proteinExistence type="inferred from homology"/>
<evidence type="ECO:0008006" key="7">
    <source>
        <dbReference type="Google" id="ProtNLM"/>
    </source>
</evidence>
<feature type="chain" id="PRO_5009797110" description="SsuA/THI5-like domain-containing protein" evidence="4">
    <location>
        <begin position="31"/>
        <end position="329"/>
    </location>
</feature>
<dbReference type="PANTHER" id="PTHR30024:SF47">
    <property type="entry name" value="TAURINE-BINDING PERIPLASMIC PROTEIN"/>
    <property type="match status" value="1"/>
</dbReference>
<comment type="similarity">
    <text evidence="2">Belongs to the bacterial solute-binding protein SsuA/TauA family.</text>
</comment>
<dbReference type="OrthoDB" id="8142791at2"/>
<comment type="caution">
    <text evidence="5">The sequence shown here is derived from an EMBL/GenBank/DDBJ whole genome shotgun (WGS) entry which is preliminary data.</text>
</comment>
<evidence type="ECO:0000256" key="4">
    <source>
        <dbReference type="SAM" id="SignalP"/>
    </source>
</evidence>
<organism evidence="5 6">
    <name type="scientific">Bradyrhizobium valentinum</name>
    <dbReference type="NCBI Taxonomy" id="1518501"/>
    <lineage>
        <taxon>Bacteria</taxon>
        <taxon>Pseudomonadati</taxon>
        <taxon>Pseudomonadota</taxon>
        <taxon>Alphaproteobacteria</taxon>
        <taxon>Hyphomicrobiales</taxon>
        <taxon>Nitrobacteraceae</taxon>
        <taxon>Bradyrhizobium</taxon>
    </lineage>
</organism>
<accession>A0A0R3LQZ2</accession>
<feature type="signal peptide" evidence="4">
    <location>
        <begin position="1"/>
        <end position="30"/>
    </location>
</feature>
<sequence>MAQISRRNFITRAGGLAMATALPAPAVLHAQEPFTAKWATATPGLTVAFYDYIRDNKLDQKHGLRFPEPILNTSIAALFNDFVAGSYELMIASWDPFLTRYQGGVPCQLLCTLMTADMIGLVATEKGPRSVADLKGKTVAAPLQSGVYRMTRALIKEFDKIDIETTAQVQNADNPAQGVTLTIADRADAAVAWEPMISSGIARRADLGVIYNVGAVFREKTSLDLPYFCVNARKELLDRTPGLSSRLNAMFGECVAGLEANFDQIADKYAPRTRIEAEPLKAAKKAGRLRFKFAAASDPATQKTITMASEILARQGVLARPADPGFFAT</sequence>
<evidence type="ECO:0000256" key="3">
    <source>
        <dbReference type="ARBA" id="ARBA00022729"/>
    </source>
</evidence>
<dbReference type="Proteomes" id="UP000051913">
    <property type="component" value="Unassembled WGS sequence"/>
</dbReference>
<dbReference type="PROSITE" id="PS51318">
    <property type="entry name" value="TAT"/>
    <property type="match status" value="1"/>
</dbReference>
<dbReference type="RefSeq" id="WP_057848931.1">
    <property type="nucleotide sequence ID" value="NZ_LLXX01000025.1"/>
</dbReference>
<dbReference type="Gene3D" id="3.40.190.10">
    <property type="entry name" value="Periplasmic binding protein-like II"/>
    <property type="match status" value="2"/>
</dbReference>
<name>A0A0R3LQZ2_9BRAD</name>
<dbReference type="AlphaFoldDB" id="A0A0R3LQZ2"/>
<dbReference type="PANTHER" id="PTHR30024">
    <property type="entry name" value="ALIPHATIC SULFONATES-BINDING PROTEIN-RELATED"/>
    <property type="match status" value="1"/>
</dbReference>
<comment type="subcellular location">
    <subcellularLocation>
        <location evidence="1">Periplasm</location>
    </subcellularLocation>
</comment>
<dbReference type="STRING" id="1518501.CQ10_15235"/>